<dbReference type="InterPro" id="IPR000836">
    <property type="entry name" value="PRTase_dom"/>
</dbReference>
<keyword evidence="8" id="KW-0963">Cytoplasm</keyword>
<evidence type="ECO:0000256" key="10">
    <source>
        <dbReference type="ARBA" id="ARBA00022679"/>
    </source>
</evidence>
<dbReference type="GO" id="GO:0003999">
    <property type="term" value="F:adenine phosphoribosyltransferase activity"/>
    <property type="evidence" value="ECO:0007669"/>
    <property type="project" value="UniProtKB-EC"/>
</dbReference>
<keyword evidence="10" id="KW-0808">Transferase</keyword>
<feature type="domain" description="Phosphoribosyltransferase" evidence="13">
    <location>
        <begin position="123"/>
        <end position="217"/>
    </location>
</feature>
<reference evidence="14 15" key="1">
    <citation type="submission" date="2017-03" db="EMBL/GenBank/DDBJ databases">
        <title>Genomes of endolithic fungi from Antarctica.</title>
        <authorList>
            <person name="Coleine C."/>
            <person name="Masonjones S."/>
            <person name="Stajich J.E."/>
        </authorList>
    </citation>
    <scope>NUCLEOTIDE SEQUENCE [LARGE SCALE GENOMIC DNA]</scope>
    <source>
        <strain evidence="14 15">CCFEE 5311</strain>
    </source>
</reference>
<dbReference type="STRING" id="329885.A0A4U0UQ31"/>
<evidence type="ECO:0000256" key="6">
    <source>
        <dbReference type="ARBA" id="ARBA00011738"/>
    </source>
</evidence>
<dbReference type="HAMAP" id="MF_00004">
    <property type="entry name" value="Aden_phosphoribosyltr"/>
    <property type="match status" value="1"/>
</dbReference>
<evidence type="ECO:0000259" key="13">
    <source>
        <dbReference type="Pfam" id="PF00156"/>
    </source>
</evidence>
<dbReference type="NCBIfam" id="NF002636">
    <property type="entry name" value="PRK02304.1-5"/>
    <property type="match status" value="1"/>
</dbReference>
<dbReference type="FunFam" id="3.40.50.2020:FF:000004">
    <property type="entry name" value="Adenine phosphoribosyltransferase"/>
    <property type="match status" value="1"/>
</dbReference>
<evidence type="ECO:0000256" key="12">
    <source>
        <dbReference type="SAM" id="MobiDB-lite"/>
    </source>
</evidence>
<dbReference type="EC" id="2.4.2.7" evidence="7"/>
<comment type="catalytic activity">
    <reaction evidence="1">
        <text>AMP + diphosphate = 5-phospho-alpha-D-ribose 1-diphosphate + adenine</text>
        <dbReference type="Rhea" id="RHEA:16609"/>
        <dbReference type="ChEBI" id="CHEBI:16708"/>
        <dbReference type="ChEBI" id="CHEBI:33019"/>
        <dbReference type="ChEBI" id="CHEBI:58017"/>
        <dbReference type="ChEBI" id="CHEBI:456215"/>
        <dbReference type="EC" id="2.4.2.7"/>
    </reaction>
</comment>
<feature type="compositionally biased region" description="Polar residues" evidence="12">
    <location>
        <begin position="17"/>
        <end position="34"/>
    </location>
</feature>
<protein>
    <recommendedName>
        <fullName evidence="7">adenine phosphoribosyltransferase</fullName>
        <ecNumber evidence="7">2.4.2.7</ecNumber>
    </recommendedName>
</protein>
<comment type="subcellular location">
    <subcellularLocation>
        <location evidence="3">Cytoplasm</location>
    </subcellularLocation>
</comment>
<dbReference type="GO" id="GO:0006166">
    <property type="term" value="P:purine ribonucleoside salvage"/>
    <property type="evidence" value="ECO:0007669"/>
    <property type="project" value="UniProtKB-KW"/>
</dbReference>
<dbReference type="AlphaFoldDB" id="A0A4U0UQ31"/>
<evidence type="ECO:0000256" key="4">
    <source>
        <dbReference type="ARBA" id="ARBA00004659"/>
    </source>
</evidence>
<comment type="function">
    <text evidence="2">Catalyzes a salvage reaction resulting in the formation of AMP, that is energically less costly than de novo synthesis.</text>
</comment>
<evidence type="ECO:0000256" key="9">
    <source>
        <dbReference type="ARBA" id="ARBA00022676"/>
    </source>
</evidence>
<comment type="pathway">
    <text evidence="4">Purine metabolism; AMP biosynthesis via salvage pathway; AMP from adenine: step 1/1.</text>
</comment>
<evidence type="ECO:0000256" key="2">
    <source>
        <dbReference type="ARBA" id="ARBA00003968"/>
    </source>
</evidence>
<accession>A0A4U0UQ31</accession>
<dbReference type="GO" id="GO:0044209">
    <property type="term" value="P:AMP salvage"/>
    <property type="evidence" value="ECO:0007669"/>
    <property type="project" value="UniProtKB-UniPathway"/>
</dbReference>
<dbReference type="GO" id="GO:0002055">
    <property type="term" value="F:adenine binding"/>
    <property type="evidence" value="ECO:0007669"/>
    <property type="project" value="TreeGrafter"/>
</dbReference>
<organism evidence="14 15">
    <name type="scientific">Friedmanniomyces endolithicus</name>
    <dbReference type="NCBI Taxonomy" id="329885"/>
    <lineage>
        <taxon>Eukaryota</taxon>
        <taxon>Fungi</taxon>
        <taxon>Dikarya</taxon>
        <taxon>Ascomycota</taxon>
        <taxon>Pezizomycotina</taxon>
        <taxon>Dothideomycetes</taxon>
        <taxon>Dothideomycetidae</taxon>
        <taxon>Mycosphaerellales</taxon>
        <taxon>Teratosphaeriaceae</taxon>
        <taxon>Friedmanniomyces</taxon>
    </lineage>
</organism>
<dbReference type="GO" id="GO:0016208">
    <property type="term" value="F:AMP binding"/>
    <property type="evidence" value="ECO:0007669"/>
    <property type="project" value="TreeGrafter"/>
</dbReference>
<sequence length="327" mass="34264">MSGTPVSFDQHPPHGHPSNTGPSTQSSDKPSTASHAPDTKPDPTDTAPHPILHGKTGGPLNNAAQGGQSAAPSASATKLAHLKSKVKSGLRQFPDFPSKGVLFEDIMPIFASHALHTTLIEALELQIAEAFQTQAGEKSEIDVIVGLESRGFLFGPALALRLGAGFVPVRKQGKLPGPCETVTYKKEYGEDVFQMQSDAFKSGQKVVIVDDIIATGTHISTCSGFGSVKTNYLVIIGGTAAAAGQLVRKLGGTLLGFVFMMELDFLKGREKLDAPAYTLLSGQEESSGEGKGETIDDKLPLGRTKESAEEANKSVTDTGGSLAEGRP</sequence>
<feature type="region of interest" description="Disordered" evidence="12">
    <location>
        <begin position="1"/>
        <end position="74"/>
    </location>
</feature>
<evidence type="ECO:0000256" key="11">
    <source>
        <dbReference type="ARBA" id="ARBA00022726"/>
    </source>
</evidence>
<feature type="region of interest" description="Disordered" evidence="12">
    <location>
        <begin position="281"/>
        <end position="327"/>
    </location>
</feature>
<dbReference type="Pfam" id="PF00156">
    <property type="entry name" value="Pribosyltran"/>
    <property type="match status" value="1"/>
</dbReference>
<evidence type="ECO:0000256" key="3">
    <source>
        <dbReference type="ARBA" id="ARBA00004496"/>
    </source>
</evidence>
<evidence type="ECO:0000256" key="7">
    <source>
        <dbReference type="ARBA" id="ARBA00011893"/>
    </source>
</evidence>
<dbReference type="InterPro" id="IPR005764">
    <property type="entry name" value="Ade_phspho_trans"/>
</dbReference>
<dbReference type="UniPathway" id="UPA00588">
    <property type="reaction ID" value="UER00646"/>
</dbReference>
<evidence type="ECO:0000256" key="5">
    <source>
        <dbReference type="ARBA" id="ARBA00008391"/>
    </source>
</evidence>
<keyword evidence="9" id="KW-0328">Glycosyltransferase</keyword>
<comment type="subunit">
    <text evidence="6">Homodimer.</text>
</comment>
<dbReference type="CDD" id="cd06223">
    <property type="entry name" value="PRTases_typeI"/>
    <property type="match status" value="1"/>
</dbReference>
<dbReference type="Gene3D" id="3.40.50.2020">
    <property type="match status" value="2"/>
</dbReference>
<dbReference type="EMBL" id="NAJP01000054">
    <property type="protein sequence ID" value="TKA37146.1"/>
    <property type="molecule type" value="Genomic_DNA"/>
</dbReference>
<feature type="compositionally biased region" description="Basic and acidic residues" evidence="12">
    <location>
        <begin position="288"/>
        <end position="312"/>
    </location>
</feature>
<dbReference type="PANTHER" id="PTHR32315">
    <property type="entry name" value="ADENINE PHOSPHORIBOSYLTRANSFERASE"/>
    <property type="match status" value="1"/>
</dbReference>
<keyword evidence="11" id="KW-0660">Purine salvage</keyword>
<dbReference type="Proteomes" id="UP000310066">
    <property type="component" value="Unassembled WGS sequence"/>
</dbReference>
<comment type="caution">
    <text evidence="14">The sequence shown here is derived from an EMBL/GenBank/DDBJ whole genome shotgun (WGS) entry which is preliminary data.</text>
</comment>
<dbReference type="InterPro" id="IPR050054">
    <property type="entry name" value="UPRTase/APRTase"/>
</dbReference>
<dbReference type="SUPFAM" id="SSF53271">
    <property type="entry name" value="PRTase-like"/>
    <property type="match status" value="1"/>
</dbReference>
<feature type="compositionally biased region" description="Low complexity" evidence="12">
    <location>
        <begin position="63"/>
        <end position="74"/>
    </location>
</feature>
<evidence type="ECO:0000313" key="14">
    <source>
        <dbReference type="EMBL" id="TKA37146.1"/>
    </source>
</evidence>
<evidence type="ECO:0000256" key="1">
    <source>
        <dbReference type="ARBA" id="ARBA00000868"/>
    </source>
</evidence>
<evidence type="ECO:0000313" key="15">
    <source>
        <dbReference type="Proteomes" id="UP000310066"/>
    </source>
</evidence>
<comment type="similarity">
    <text evidence="5">Belongs to the purine/pyrimidine phosphoribosyltransferase family.</text>
</comment>
<dbReference type="PANTHER" id="PTHR32315:SF3">
    <property type="entry name" value="ADENINE PHOSPHORIBOSYLTRANSFERASE"/>
    <property type="match status" value="1"/>
</dbReference>
<name>A0A4U0UQ31_9PEZI</name>
<proteinExistence type="inferred from homology"/>
<dbReference type="GO" id="GO:0005737">
    <property type="term" value="C:cytoplasm"/>
    <property type="evidence" value="ECO:0007669"/>
    <property type="project" value="UniProtKB-SubCell"/>
</dbReference>
<dbReference type="OrthoDB" id="363185at2759"/>
<evidence type="ECO:0000256" key="8">
    <source>
        <dbReference type="ARBA" id="ARBA00022490"/>
    </source>
</evidence>
<dbReference type="InterPro" id="IPR029057">
    <property type="entry name" value="PRTase-like"/>
</dbReference>
<dbReference type="GO" id="GO:0006168">
    <property type="term" value="P:adenine salvage"/>
    <property type="evidence" value="ECO:0007669"/>
    <property type="project" value="InterPro"/>
</dbReference>
<gene>
    <name evidence="14" type="ORF">B0A54_12007</name>
</gene>